<evidence type="ECO:0000313" key="3">
    <source>
        <dbReference type="Proteomes" id="UP001215549"/>
    </source>
</evidence>
<dbReference type="InterPro" id="IPR042262">
    <property type="entry name" value="CN_hydtase_beta_C"/>
</dbReference>
<dbReference type="InterPro" id="IPR023808">
    <property type="entry name" value="Nitrile_Hydratase_acc_put"/>
</dbReference>
<evidence type="ECO:0000259" key="1">
    <source>
        <dbReference type="Pfam" id="PF21006"/>
    </source>
</evidence>
<dbReference type="Gene3D" id="1.10.472.20">
    <property type="entry name" value="Nitrile hydratase, beta subunit"/>
    <property type="match status" value="1"/>
</dbReference>
<reference evidence="2 3" key="1">
    <citation type="submission" date="2021-01" db="EMBL/GenBank/DDBJ databases">
        <title>Biogeographic distribution of Paracoccus.</title>
        <authorList>
            <person name="Hollensteiner J."/>
            <person name="Leineberger J."/>
            <person name="Brinkhoff T."/>
            <person name="Daniel R."/>
        </authorList>
    </citation>
    <scope>NUCLEOTIDE SEQUENCE [LARGE SCALE GENOMIC DNA]</scope>
    <source>
        <strain evidence="2 3">DSM 18447</strain>
    </source>
</reference>
<dbReference type="InterPro" id="IPR049054">
    <property type="entry name" value="CN_hydtase_beta-like_N"/>
</dbReference>
<evidence type="ECO:0000313" key="2">
    <source>
        <dbReference type="EMBL" id="WCR01711.1"/>
    </source>
</evidence>
<dbReference type="Pfam" id="PF21006">
    <property type="entry name" value="NHase_beta_N"/>
    <property type="match status" value="1"/>
</dbReference>
<keyword evidence="3" id="KW-1185">Reference proteome</keyword>
<dbReference type="SUPFAM" id="SSF50090">
    <property type="entry name" value="Electron transport accessory proteins"/>
    <property type="match status" value="1"/>
</dbReference>
<protein>
    <submittedName>
        <fullName evidence="2">Nitrile hydratase accessory protein</fullName>
    </submittedName>
</protein>
<name>A0ABY7S3S8_9RHOB</name>
<organism evidence="2 3">
    <name type="scientific">Paracoccus saliphilus</name>
    <dbReference type="NCBI Taxonomy" id="405559"/>
    <lineage>
        <taxon>Bacteria</taxon>
        <taxon>Pseudomonadati</taxon>
        <taxon>Pseudomonadota</taxon>
        <taxon>Alphaproteobacteria</taxon>
        <taxon>Rhodobacterales</taxon>
        <taxon>Paracoccaceae</taxon>
        <taxon>Paracoccus</taxon>
    </lineage>
</organism>
<dbReference type="EMBL" id="CP067140">
    <property type="protein sequence ID" value="WCR01711.1"/>
    <property type="molecule type" value="Genomic_DNA"/>
</dbReference>
<dbReference type="NCBIfam" id="TIGR03889">
    <property type="entry name" value="nitrile_acc"/>
    <property type="match status" value="1"/>
</dbReference>
<feature type="domain" description="Nitrile hydratase beta subunit-like N-terminal" evidence="1">
    <location>
        <begin position="27"/>
        <end position="118"/>
    </location>
</feature>
<dbReference type="Proteomes" id="UP001215549">
    <property type="component" value="Chromosome"/>
</dbReference>
<sequence>MPGSPILKPVDSCLDGTPRIPGLSDNTAEPHFHAPWQAKLFALTLSLQERGLFDWPDWTERLARHLRVAAHLPSEAAGAEHAAHYYTAWMQTLEEFLEEAGAAENGSIEEVTENWKRAAQATPHGHPILYENGLAASSKQ</sequence>
<gene>
    <name evidence="2" type="ORF">JHX88_12305</name>
</gene>
<dbReference type="InterPro" id="IPR008990">
    <property type="entry name" value="Elect_transpt_acc-like_dom_sf"/>
</dbReference>
<proteinExistence type="predicted"/>
<accession>A0ABY7S3S8</accession>